<keyword evidence="2" id="KW-0520">NAD</keyword>
<evidence type="ECO:0000313" key="5">
    <source>
        <dbReference type="Proteomes" id="UP001050691"/>
    </source>
</evidence>
<name>A0AAV5A8Q6_9AGAM</name>
<evidence type="ECO:0000256" key="1">
    <source>
        <dbReference type="ARBA" id="ARBA00009986"/>
    </source>
</evidence>
<gene>
    <name evidence="4" type="ORF">Clacol_004067</name>
</gene>
<dbReference type="Proteomes" id="UP001050691">
    <property type="component" value="Unassembled WGS sequence"/>
</dbReference>
<dbReference type="InterPro" id="IPR016163">
    <property type="entry name" value="Ald_DH_C"/>
</dbReference>
<comment type="similarity">
    <text evidence="1">Belongs to the aldehyde dehydrogenase family.</text>
</comment>
<sequence length="488" mass="52774">MSNLHHVHFIIDGEKYRSSSGETYPTYSNVGEPKSIVESASYEDAVKAIESAHAAQPEWEKVPLEDKRDILLKASDILITPKYLEAFVDILLSEKSTTEAGAKREVFVARALLKGYTSKYSQLVGETLPSRVSNGTVFIQRRALGVILAMAPWNAPLMLAMRAIAIPVLCGNTIVFRSSELAPRSVELLIEIFHEAGLPNGVVNLIHIAGEKNPELVPNIIAHPLIRLVSFTGGTHVGRIIAVKAARSLKPVILELGGQGAMIVLNDANVKEAARSIVSAAYASSGQICVSTSRVIVQREVSEELVSEITEMVKKLKAGSAPDSHLPALRTAKFAERIVNSIQSAQDSGAQVLNGDVKHDGPVLQPHLLLGVTPEMNIWKEEIFGPALGIAVCDTIDEAINLANNSEYNLSAGLWTRSLKAMEWASRIRVGWVMVNGGSSHIEFSTELAGLGGGSGWGAYDIDNLTQKRAIILLPEDSYKPLVDDLKL</sequence>
<protein>
    <recommendedName>
        <fullName evidence="3">Aldehyde dehydrogenase domain-containing protein</fullName>
    </recommendedName>
</protein>
<keyword evidence="5" id="KW-1185">Reference proteome</keyword>
<dbReference type="InterPro" id="IPR015590">
    <property type="entry name" value="Aldehyde_DH_dom"/>
</dbReference>
<evidence type="ECO:0000256" key="2">
    <source>
        <dbReference type="ARBA" id="ARBA00023027"/>
    </source>
</evidence>
<dbReference type="EMBL" id="BPWL01000004">
    <property type="protein sequence ID" value="GJJ09843.1"/>
    <property type="molecule type" value="Genomic_DNA"/>
</dbReference>
<dbReference type="InterPro" id="IPR016162">
    <property type="entry name" value="Ald_DH_N"/>
</dbReference>
<dbReference type="PANTHER" id="PTHR42986:SF1">
    <property type="entry name" value="BENZALDEHYDE DEHYDROGENASE YFMT"/>
    <property type="match status" value="1"/>
</dbReference>
<feature type="domain" description="Aldehyde dehydrogenase" evidence="3">
    <location>
        <begin position="22"/>
        <end position="458"/>
    </location>
</feature>
<organism evidence="4 5">
    <name type="scientific">Clathrus columnatus</name>
    <dbReference type="NCBI Taxonomy" id="1419009"/>
    <lineage>
        <taxon>Eukaryota</taxon>
        <taxon>Fungi</taxon>
        <taxon>Dikarya</taxon>
        <taxon>Basidiomycota</taxon>
        <taxon>Agaricomycotina</taxon>
        <taxon>Agaricomycetes</taxon>
        <taxon>Phallomycetidae</taxon>
        <taxon>Phallales</taxon>
        <taxon>Clathraceae</taxon>
        <taxon>Clathrus</taxon>
    </lineage>
</organism>
<evidence type="ECO:0000313" key="4">
    <source>
        <dbReference type="EMBL" id="GJJ09843.1"/>
    </source>
</evidence>
<reference evidence="4" key="1">
    <citation type="submission" date="2021-10" db="EMBL/GenBank/DDBJ databases">
        <title>De novo Genome Assembly of Clathrus columnatus (Basidiomycota, Fungi) Using Illumina and Nanopore Sequence Data.</title>
        <authorList>
            <person name="Ogiso-Tanaka E."/>
            <person name="Itagaki H."/>
            <person name="Hosoya T."/>
            <person name="Hosaka K."/>
        </authorList>
    </citation>
    <scope>NUCLEOTIDE SEQUENCE</scope>
    <source>
        <strain evidence="4">MO-923</strain>
    </source>
</reference>
<dbReference type="InterPro" id="IPR016161">
    <property type="entry name" value="Ald_DH/histidinol_DH"/>
</dbReference>
<dbReference type="AlphaFoldDB" id="A0AAV5A8Q6"/>
<proteinExistence type="inferred from homology"/>
<dbReference type="Gene3D" id="3.40.605.10">
    <property type="entry name" value="Aldehyde Dehydrogenase, Chain A, domain 1"/>
    <property type="match status" value="1"/>
</dbReference>
<dbReference type="Pfam" id="PF00171">
    <property type="entry name" value="Aldedh"/>
    <property type="match status" value="1"/>
</dbReference>
<dbReference type="SUPFAM" id="SSF53720">
    <property type="entry name" value="ALDH-like"/>
    <property type="match status" value="1"/>
</dbReference>
<evidence type="ECO:0000259" key="3">
    <source>
        <dbReference type="Pfam" id="PF00171"/>
    </source>
</evidence>
<dbReference type="GO" id="GO:0016620">
    <property type="term" value="F:oxidoreductase activity, acting on the aldehyde or oxo group of donors, NAD or NADP as acceptor"/>
    <property type="evidence" value="ECO:0007669"/>
    <property type="project" value="InterPro"/>
</dbReference>
<dbReference type="Gene3D" id="3.40.309.10">
    <property type="entry name" value="Aldehyde Dehydrogenase, Chain A, domain 2"/>
    <property type="match status" value="1"/>
</dbReference>
<comment type="caution">
    <text evidence="4">The sequence shown here is derived from an EMBL/GenBank/DDBJ whole genome shotgun (WGS) entry which is preliminary data.</text>
</comment>
<dbReference type="PANTHER" id="PTHR42986">
    <property type="entry name" value="BENZALDEHYDE DEHYDROGENASE YFMT"/>
    <property type="match status" value="1"/>
</dbReference>
<accession>A0AAV5A8Q6</accession>